<dbReference type="Proteomes" id="UP000784294">
    <property type="component" value="Unassembled WGS sequence"/>
</dbReference>
<evidence type="ECO:0000313" key="2">
    <source>
        <dbReference type="Proteomes" id="UP000784294"/>
    </source>
</evidence>
<gene>
    <name evidence="1" type="ORF">PXEA_LOCUS6121</name>
</gene>
<sequence>MTHTLREHIPSAFVVKIPLATSRPRIWMEAQQTIDADTSTQGGQIRCILLHPVIDTKFTSEPLVSFVCSPAEGSTSSRARKPDDCIAQQLLHAPTFDASSGRTIQRCEEDIPADLKPEAQAGPRQHEHCLLVFACT</sequence>
<dbReference type="EMBL" id="CAAALY010015500">
    <property type="protein sequence ID" value="VEL12681.1"/>
    <property type="molecule type" value="Genomic_DNA"/>
</dbReference>
<comment type="caution">
    <text evidence="1">The sequence shown here is derived from an EMBL/GenBank/DDBJ whole genome shotgun (WGS) entry which is preliminary data.</text>
</comment>
<keyword evidence="2" id="KW-1185">Reference proteome</keyword>
<name>A0A3S5CDQ3_9PLAT</name>
<proteinExistence type="predicted"/>
<dbReference type="AlphaFoldDB" id="A0A3S5CDQ3"/>
<organism evidence="1 2">
    <name type="scientific">Protopolystoma xenopodis</name>
    <dbReference type="NCBI Taxonomy" id="117903"/>
    <lineage>
        <taxon>Eukaryota</taxon>
        <taxon>Metazoa</taxon>
        <taxon>Spiralia</taxon>
        <taxon>Lophotrochozoa</taxon>
        <taxon>Platyhelminthes</taxon>
        <taxon>Monogenea</taxon>
        <taxon>Polyopisthocotylea</taxon>
        <taxon>Polystomatidea</taxon>
        <taxon>Polystomatidae</taxon>
        <taxon>Protopolystoma</taxon>
    </lineage>
</organism>
<evidence type="ECO:0000313" key="1">
    <source>
        <dbReference type="EMBL" id="VEL12681.1"/>
    </source>
</evidence>
<accession>A0A3S5CDQ3</accession>
<reference evidence="1" key="1">
    <citation type="submission" date="2018-11" db="EMBL/GenBank/DDBJ databases">
        <authorList>
            <consortium name="Pathogen Informatics"/>
        </authorList>
    </citation>
    <scope>NUCLEOTIDE SEQUENCE</scope>
</reference>
<protein>
    <submittedName>
        <fullName evidence="1">Uncharacterized protein</fullName>
    </submittedName>
</protein>